<evidence type="ECO:0000313" key="12">
    <source>
        <dbReference type="EMBL" id="HAA0732793.1"/>
    </source>
</evidence>
<keyword evidence="4" id="KW-0762">Sugar transport</keyword>
<protein>
    <recommendedName>
        <fullName evidence="9">Ribose import binding protein RbsB</fullName>
    </recommendedName>
</protein>
<dbReference type="GO" id="GO:0042597">
    <property type="term" value="C:periplasmic space"/>
    <property type="evidence" value="ECO:0007669"/>
    <property type="project" value="UniProtKB-SubCell"/>
</dbReference>
<keyword evidence="10" id="KW-0812">Transmembrane</keyword>
<dbReference type="InterPro" id="IPR025997">
    <property type="entry name" value="SBP_2_dom"/>
</dbReference>
<dbReference type="CDD" id="cd06579">
    <property type="entry name" value="TM_PBP1_transp_AraH_like"/>
    <property type="match status" value="1"/>
</dbReference>
<comment type="function">
    <text evidence="7">Part of the ABC transporter complex RbsABC involved in ribose import. Binds ribose.</text>
</comment>
<dbReference type="AlphaFoldDB" id="A0A6V9YCC7"/>
<comment type="caution">
    <text evidence="12">The sequence shown here is derived from an EMBL/GenBank/DDBJ whole genome shotgun (WGS) entry which is preliminary data.</text>
</comment>
<keyword evidence="10" id="KW-0472">Membrane</keyword>
<dbReference type="PANTHER" id="PTHR46847">
    <property type="entry name" value="D-ALLOSE-BINDING PERIPLASMIC PROTEIN-RELATED"/>
    <property type="match status" value="1"/>
</dbReference>
<comment type="similarity">
    <text evidence="2">Belongs to the bacterial solute-binding protein 2 family.</text>
</comment>
<dbReference type="Pfam" id="PF13407">
    <property type="entry name" value="Peripla_BP_4"/>
    <property type="match status" value="1"/>
</dbReference>
<evidence type="ECO:0000256" key="3">
    <source>
        <dbReference type="ARBA" id="ARBA00022448"/>
    </source>
</evidence>
<evidence type="ECO:0000256" key="5">
    <source>
        <dbReference type="ARBA" id="ARBA00022729"/>
    </source>
</evidence>
<keyword evidence="5" id="KW-0732">Signal</keyword>
<dbReference type="SUPFAM" id="SSF53822">
    <property type="entry name" value="Periplasmic binding protein-like I"/>
    <property type="match status" value="1"/>
</dbReference>
<keyword evidence="10" id="KW-1133">Transmembrane helix</keyword>
<name>A0A6V9YCC7_SALER</name>
<dbReference type="GO" id="GO:0022857">
    <property type="term" value="F:transmembrane transporter activity"/>
    <property type="evidence" value="ECO:0007669"/>
    <property type="project" value="InterPro"/>
</dbReference>
<feature type="transmembrane region" description="Helical" evidence="10">
    <location>
        <begin position="170"/>
        <end position="190"/>
    </location>
</feature>
<evidence type="ECO:0000256" key="1">
    <source>
        <dbReference type="ARBA" id="ARBA00004418"/>
    </source>
</evidence>
<evidence type="ECO:0000256" key="10">
    <source>
        <dbReference type="SAM" id="Phobius"/>
    </source>
</evidence>
<evidence type="ECO:0000256" key="9">
    <source>
        <dbReference type="ARBA" id="ARBA00068827"/>
    </source>
</evidence>
<keyword evidence="6" id="KW-0574">Periplasm</keyword>
<evidence type="ECO:0000256" key="2">
    <source>
        <dbReference type="ARBA" id="ARBA00007639"/>
    </source>
</evidence>
<reference evidence="12" key="1">
    <citation type="journal article" date="2018" name="Genome Biol.">
        <title>SKESA: strategic k-mer extension for scrupulous assemblies.</title>
        <authorList>
            <person name="Souvorov A."/>
            <person name="Agarwala R."/>
            <person name="Lipman D.J."/>
        </authorList>
    </citation>
    <scope>NUCLEOTIDE SEQUENCE</scope>
    <source>
        <strain evidence="12">BCW_5865</strain>
    </source>
</reference>
<keyword evidence="3" id="KW-0813">Transport</keyword>
<feature type="transmembrane region" description="Helical" evidence="10">
    <location>
        <begin position="126"/>
        <end position="144"/>
    </location>
</feature>
<proteinExistence type="inferred from homology"/>
<dbReference type="InterPro" id="IPR028082">
    <property type="entry name" value="Peripla_BP_I"/>
</dbReference>
<dbReference type="FunFam" id="3.40.50.2300:FF:000036">
    <property type="entry name" value="D-ribose ABC transporter substrate-binding protein"/>
    <property type="match status" value="1"/>
</dbReference>
<dbReference type="PANTHER" id="PTHR46847:SF1">
    <property type="entry name" value="D-ALLOSE-BINDING PERIPLASMIC PROTEIN-RELATED"/>
    <property type="match status" value="1"/>
</dbReference>
<evidence type="ECO:0000256" key="6">
    <source>
        <dbReference type="ARBA" id="ARBA00022764"/>
    </source>
</evidence>
<sequence>MTTQAVSGRRYFTKAWLLEQKSLIALLVLIAIVSTLSPNFFTVNNLFNILQQTSVNAIMAVGMTLVILTSGIDLSVGSLLALTGAVAASIVGVEVNALVAVAAALALGAAIGAVTGVIVAKGRVQAFIATLVMMLLLRGVTMVYTDGSPVNTGFTDNADLFGWFGIGRPLGVPTPVWIMAIVFIAAWYMLHHTRLGRYIYALGGKIAGDYIAKKAGEGAKVIELQGIAGTSAARERGEGFQQAVAAHKFNVLASQPADFDRTKGLNVMQNLLTAHPDVQAVFAQNDEMALGALRALQTAGKADVMVVGFDGTPDGEKAVKDGKLAATIAQLPDQIGAKGVEVADKVLKGEKVQAKYPVDLKLVIKQ</sequence>
<dbReference type="EMBL" id="DAAAJG010000014">
    <property type="protein sequence ID" value="HAA0732793.1"/>
    <property type="molecule type" value="Genomic_DNA"/>
</dbReference>
<evidence type="ECO:0000259" key="11">
    <source>
        <dbReference type="Pfam" id="PF13407"/>
    </source>
</evidence>
<dbReference type="GO" id="GO:0030246">
    <property type="term" value="F:carbohydrate binding"/>
    <property type="evidence" value="ECO:0007669"/>
    <property type="project" value="UniProtKB-ARBA"/>
</dbReference>
<organism evidence="12">
    <name type="scientific">Salmonella enterica</name>
    <name type="common">Salmonella choleraesuis</name>
    <dbReference type="NCBI Taxonomy" id="28901"/>
    <lineage>
        <taxon>Bacteria</taxon>
        <taxon>Pseudomonadati</taxon>
        <taxon>Pseudomonadota</taxon>
        <taxon>Gammaproteobacteria</taxon>
        <taxon>Enterobacterales</taxon>
        <taxon>Enterobacteriaceae</taxon>
        <taxon>Salmonella</taxon>
    </lineage>
</organism>
<dbReference type="GO" id="GO:0005886">
    <property type="term" value="C:plasma membrane"/>
    <property type="evidence" value="ECO:0007669"/>
    <property type="project" value="UniProtKB-SubCell"/>
</dbReference>
<feature type="domain" description="Periplasmic binding protein" evidence="11">
    <location>
        <begin position="203"/>
        <end position="351"/>
    </location>
</feature>
<comment type="subcellular location">
    <subcellularLocation>
        <location evidence="1">Periplasm</location>
    </subcellularLocation>
</comment>
<evidence type="ECO:0000256" key="4">
    <source>
        <dbReference type="ARBA" id="ARBA00022597"/>
    </source>
</evidence>
<dbReference type="RefSeq" id="WP_141025725.1">
    <property type="nucleotide sequence ID" value="NZ_MYHW01000024.1"/>
</dbReference>
<evidence type="ECO:0000256" key="8">
    <source>
        <dbReference type="ARBA" id="ARBA00062239"/>
    </source>
</evidence>
<feature type="transmembrane region" description="Helical" evidence="10">
    <location>
        <begin position="97"/>
        <end position="119"/>
    </location>
</feature>
<reference evidence="12" key="2">
    <citation type="submission" date="2019-10" db="EMBL/GenBank/DDBJ databases">
        <authorList>
            <consortium name="NCBI Pathogen Detection Project"/>
        </authorList>
    </citation>
    <scope>NUCLEOTIDE SEQUENCE</scope>
    <source>
        <strain evidence="12">BCW_5865</strain>
    </source>
</reference>
<dbReference type="Gene3D" id="3.40.50.2300">
    <property type="match status" value="1"/>
</dbReference>
<accession>A0A6V9YCC7</accession>
<feature type="transmembrane region" description="Helical" evidence="10">
    <location>
        <begin position="23"/>
        <end position="46"/>
    </location>
</feature>
<gene>
    <name evidence="12" type="ORF">GDL32_12195</name>
</gene>
<comment type="subunit">
    <text evidence="8">The complex is composed of an ATP-binding protein (RbsA), two transmembrane proteins (RbsC) and a solute-binding protein (RbsB).</text>
</comment>
<feature type="transmembrane region" description="Helical" evidence="10">
    <location>
        <begin position="58"/>
        <end position="91"/>
    </location>
</feature>
<evidence type="ECO:0000256" key="7">
    <source>
        <dbReference type="ARBA" id="ARBA00059513"/>
    </source>
</evidence>